<evidence type="ECO:0000313" key="2">
    <source>
        <dbReference type="Proteomes" id="UP001283361"/>
    </source>
</evidence>
<dbReference type="Proteomes" id="UP001283361">
    <property type="component" value="Unassembled WGS sequence"/>
</dbReference>
<sequence>MMVTAATTSTRPLSSCGLCSQVSISRQTGWTVGHPLWPAPRAWVEGRVLCSQDMAIAKNGFIVRFHRAATARGARKILSEITLRLPHSVWVRRAWVTELIRRPGVSTLRSRGDRIPKWGKKKTFGPVYTGPVNVIQTGSHRSTSISVSEV</sequence>
<keyword evidence="2" id="KW-1185">Reference proteome</keyword>
<reference evidence="1" key="1">
    <citation type="journal article" date="2023" name="G3 (Bethesda)">
        <title>A reference genome for the long-term kleptoplast-retaining sea slug Elysia crispata morphotype clarki.</title>
        <authorList>
            <person name="Eastman K.E."/>
            <person name="Pendleton A.L."/>
            <person name="Shaikh M.A."/>
            <person name="Suttiyut T."/>
            <person name="Ogas R."/>
            <person name="Tomko P."/>
            <person name="Gavelis G."/>
            <person name="Widhalm J.R."/>
            <person name="Wisecaver J.H."/>
        </authorList>
    </citation>
    <scope>NUCLEOTIDE SEQUENCE</scope>
    <source>
        <strain evidence="1">ECLA1</strain>
    </source>
</reference>
<accession>A0AAE0ZXF7</accession>
<dbReference type="AlphaFoldDB" id="A0AAE0ZXF7"/>
<dbReference type="EMBL" id="JAWDGP010003137">
    <property type="protein sequence ID" value="KAK3777093.1"/>
    <property type="molecule type" value="Genomic_DNA"/>
</dbReference>
<gene>
    <name evidence="1" type="ORF">RRG08_004262</name>
</gene>
<protein>
    <submittedName>
        <fullName evidence="1">Uncharacterized protein</fullName>
    </submittedName>
</protein>
<evidence type="ECO:0000313" key="1">
    <source>
        <dbReference type="EMBL" id="KAK3777093.1"/>
    </source>
</evidence>
<proteinExistence type="predicted"/>
<organism evidence="1 2">
    <name type="scientific">Elysia crispata</name>
    <name type="common">lettuce slug</name>
    <dbReference type="NCBI Taxonomy" id="231223"/>
    <lineage>
        <taxon>Eukaryota</taxon>
        <taxon>Metazoa</taxon>
        <taxon>Spiralia</taxon>
        <taxon>Lophotrochozoa</taxon>
        <taxon>Mollusca</taxon>
        <taxon>Gastropoda</taxon>
        <taxon>Heterobranchia</taxon>
        <taxon>Euthyneura</taxon>
        <taxon>Panpulmonata</taxon>
        <taxon>Sacoglossa</taxon>
        <taxon>Placobranchoidea</taxon>
        <taxon>Plakobranchidae</taxon>
        <taxon>Elysia</taxon>
    </lineage>
</organism>
<name>A0AAE0ZXF7_9GAST</name>
<comment type="caution">
    <text evidence="1">The sequence shown here is derived from an EMBL/GenBank/DDBJ whole genome shotgun (WGS) entry which is preliminary data.</text>
</comment>